<keyword evidence="4" id="KW-0804">Transcription</keyword>
<keyword evidence="1 5" id="KW-0597">Phosphoprotein</keyword>
<dbReference type="InterPro" id="IPR011006">
    <property type="entry name" value="CheY-like_superfamily"/>
</dbReference>
<dbReference type="RefSeq" id="WP_147825602.1">
    <property type="nucleotide sequence ID" value="NZ_BAAARG010000002.1"/>
</dbReference>
<evidence type="ECO:0000259" key="7">
    <source>
        <dbReference type="PROSITE" id="PS50110"/>
    </source>
</evidence>
<dbReference type="EMBL" id="VRSW01000002">
    <property type="protein sequence ID" value="TXK04467.1"/>
    <property type="molecule type" value="Genomic_DNA"/>
</dbReference>
<dbReference type="InterPro" id="IPR016032">
    <property type="entry name" value="Sig_transdc_resp-reg_C-effctor"/>
</dbReference>
<keyword evidence="2" id="KW-0805">Transcription regulation</keyword>
<dbReference type="Pfam" id="PF00196">
    <property type="entry name" value="GerE"/>
    <property type="match status" value="1"/>
</dbReference>
<dbReference type="GO" id="GO:0003677">
    <property type="term" value="F:DNA binding"/>
    <property type="evidence" value="ECO:0007669"/>
    <property type="project" value="UniProtKB-KW"/>
</dbReference>
<evidence type="ECO:0000313" key="8">
    <source>
        <dbReference type="EMBL" id="TXK04467.1"/>
    </source>
</evidence>
<dbReference type="PROSITE" id="PS50110">
    <property type="entry name" value="RESPONSE_REGULATORY"/>
    <property type="match status" value="1"/>
</dbReference>
<dbReference type="PANTHER" id="PTHR43214">
    <property type="entry name" value="TWO-COMPONENT RESPONSE REGULATOR"/>
    <property type="match status" value="1"/>
</dbReference>
<feature type="domain" description="Response regulatory" evidence="7">
    <location>
        <begin position="5"/>
        <end position="121"/>
    </location>
</feature>
<dbReference type="GO" id="GO:0006355">
    <property type="term" value="P:regulation of DNA-templated transcription"/>
    <property type="evidence" value="ECO:0007669"/>
    <property type="project" value="InterPro"/>
</dbReference>
<evidence type="ECO:0000256" key="1">
    <source>
        <dbReference type="ARBA" id="ARBA00022553"/>
    </source>
</evidence>
<evidence type="ECO:0000259" key="6">
    <source>
        <dbReference type="PROSITE" id="PS50043"/>
    </source>
</evidence>
<dbReference type="SMART" id="SM00421">
    <property type="entry name" value="HTH_LUXR"/>
    <property type="match status" value="1"/>
</dbReference>
<evidence type="ECO:0000313" key="9">
    <source>
        <dbReference type="Proteomes" id="UP000321196"/>
    </source>
</evidence>
<dbReference type="Pfam" id="PF00072">
    <property type="entry name" value="Response_reg"/>
    <property type="match status" value="1"/>
</dbReference>
<evidence type="ECO:0000256" key="3">
    <source>
        <dbReference type="ARBA" id="ARBA00023125"/>
    </source>
</evidence>
<dbReference type="AlphaFoldDB" id="A0A5C8HM05"/>
<comment type="caution">
    <text evidence="8">The sequence shown here is derived from an EMBL/GenBank/DDBJ whole genome shotgun (WGS) entry which is preliminary data.</text>
</comment>
<sequence length="217" mass="23713">MMPIRVLIADDEAVVRDSLRLLIEHEPGMVVVAEAADGVGAVERAAVSHPDVVLMDVQMPIMTGLEATRQLCREAAGPRVIVLTTFDLDEYAFEALQVGASGFLLKNSPPSDVLRAVRVASEGDALLAPELTRRLIDRFVRPGTARLADPRIEKLTERERETLTLVGRGLSNAEIAAKLFVTQTTARTYVSRILSKLGARDRAQLVVLAYETRLISV</sequence>
<feature type="modified residue" description="4-aspartylphosphate" evidence="5">
    <location>
        <position position="56"/>
    </location>
</feature>
<dbReference type="Proteomes" id="UP000321196">
    <property type="component" value="Unassembled WGS sequence"/>
</dbReference>
<dbReference type="GO" id="GO:0000160">
    <property type="term" value="P:phosphorelay signal transduction system"/>
    <property type="evidence" value="ECO:0007669"/>
    <property type="project" value="InterPro"/>
</dbReference>
<dbReference type="OrthoDB" id="9808843at2"/>
<accession>A0A5C8HM05</accession>
<keyword evidence="3" id="KW-0238">DNA-binding</keyword>
<proteinExistence type="predicted"/>
<dbReference type="CDD" id="cd06170">
    <property type="entry name" value="LuxR_C_like"/>
    <property type="match status" value="1"/>
</dbReference>
<dbReference type="SUPFAM" id="SSF46894">
    <property type="entry name" value="C-terminal effector domain of the bipartite response regulators"/>
    <property type="match status" value="1"/>
</dbReference>
<dbReference type="PRINTS" id="PR00038">
    <property type="entry name" value="HTHLUXR"/>
</dbReference>
<dbReference type="InterPro" id="IPR001789">
    <property type="entry name" value="Sig_transdc_resp-reg_receiver"/>
</dbReference>
<dbReference type="Gene3D" id="3.40.50.2300">
    <property type="match status" value="1"/>
</dbReference>
<dbReference type="SMART" id="SM00448">
    <property type="entry name" value="REC"/>
    <property type="match status" value="1"/>
</dbReference>
<protein>
    <submittedName>
        <fullName evidence="8">Response regulator transcription factor</fullName>
    </submittedName>
</protein>
<gene>
    <name evidence="8" type="ORF">FVP60_07140</name>
</gene>
<evidence type="ECO:0000256" key="5">
    <source>
        <dbReference type="PROSITE-ProRule" id="PRU00169"/>
    </source>
</evidence>
<dbReference type="InterPro" id="IPR058245">
    <property type="entry name" value="NreC/VraR/RcsB-like_REC"/>
</dbReference>
<dbReference type="PROSITE" id="PS50043">
    <property type="entry name" value="HTH_LUXR_2"/>
    <property type="match status" value="1"/>
</dbReference>
<feature type="domain" description="HTH luxR-type" evidence="6">
    <location>
        <begin position="148"/>
        <end position="213"/>
    </location>
</feature>
<dbReference type="CDD" id="cd17535">
    <property type="entry name" value="REC_NarL-like"/>
    <property type="match status" value="1"/>
</dbReference>
<name>A0A5C8HM05_9MICO</name>
<dbReference type="InterPro" id="IPR039420">
    <property type="entry name" value="WalR-like"/>
</dbReference>
<dbReference type="SUPFAM" id="SSF52172">
    <property type="entry name" value="CheY-like"/>
    <property type="match status" value="1"/>
</dbReference>
<keyword evidence="9" id="KW-1185">Reference proteome</keyword>
<evidence type="ECO:0000256" key="2">
    <source>
        <dbReference type="ARBA" id="ARBA00023015"/>
    </source>
</evidence>
<organism evidence="8 9">
    <name type="scientific">Microbacterium mitrae</name>
    <dbReference type="NCBI Taxonomy" id="664640"/>
    <lineage>
        <taxon>Bacteria</taxon>
        <taxon>Bacillati</taxon>
        <taxon>Actinomycetota</taxon>
        <taxon>Actinomycetes</taxon>
        <taxon>Micrococcales</taxon>
        <taxon>Microbacteriaceae</taxon>
        <taxon>Microbacterium</taxon>
    </lineage>
</organism>
<dbReference type="InterPro" id="IPR000792">
    <property type="entry name" value="Tscrpt_reg_LuxR_C"/>
</dbReference>
<reference evidence="8 9" key="1">
    <citation type="submission" date="2019-08" db="EMBL/GenBank/DDBJ databases">
        <authorList>
            <person name="Dong K."/>
        </authorList>
    </citation>
    <scope>NUCLEOTIDE SEQUENCE [LARGE SCALE GENOMIC DNA]</scope>
    <source>
        <strain evidence="8 9">M4-8</strain>
    </source>
</reference>
<evidence type="ECO:0000256" key="4">
    <source>
        <dbReference type="ARBA" id="ARBA00023163"/>
    </source>
</evidence>
<dbReference type="PANTHER" id="PTHR43214:SF24">
    <property type="entry name" value="TRANSCRIPTIONAL REGULATORY PROTEIN NARL-RELATED"/>
    <property type="match status" value="1"/>
</dbReference>